<protein>
    <submittedName>
        <fullName evidence="2">Uncharacterized protein</fullName>
    </submittedName>
</protein>
<keyword evidence="1" id="KW-1133">Transmembrane helix</keyword>
<dbReference type="AlphaFoldDB" id="A0A0W1RAM9"/>
<feature type="transmembrane region" description="Helical" evidence="1">
    <location>
        <begin position="45"/>
        <end position="67"/>
    </location>
</feature>
<evidence type="ECO:0000256" key="1">
    <source>
        <dbReference type="SAM" id="Phobius"/>
    </source>
</evidence>
<sequence>MAYGDDLTPRSTLLITGTIALVCFATAALLSFLGPGLLGTTVLVGVFGVLGVAILAGGIAGAVYLVVFEE</sequence>
<dbReference type="EMBL" id="LOPU01000018">
    <property type="protein sequence ID" value="KTG10175.1"/>
    <property type="molecule type" value="Genomic_DNA"/>
</dbReference>
<keyword evidence="1" id="KW-0472">Membrane</keyword>
<proteinExistence type="predicted"/>
<comment type="caution">
    <text evidence="2">The sequence shown here is derived from an EMBL/GenBank/DDBJ whole genome shotgun (WGS) entry which is preliminary data.</text>
</comment>
<dbReference type="RefSeq" id="WP_058581529.1">
    <property type="nucleotide sequence ID" value="NZ_LOPU01000018.1"/>
</dbReference>
<feature type="transmembrane region" description="Helical" evidence="1">
    <location>
        <begin position="12"/>
        <end position="33"/>
    </location>
</feature>
<name>A0A0W1RAM9_9EURY</name>
<keyword evidence="3" id="KW-1185">Reference proteome</keyword>
<keyword evidence="1" id="KW-0812">Transmembrane</keyword>
<gene>
    <name evidence="2" type="ORF">AUR64_11345</name>
</gene>
<evidence type="ECO:0000313" key="3">
    <source>
        <dbReference type="Proteomes" id="UP000054387"/>
    </source>
</evidence>
<evidence type="ECO:0000313" key="2">
    <source>
        <dbReference type="EMBL" id="KTG10175.1"/>
    </source>
</evidence>
<dbReference type="Proteomes" id="UP000054387">
    <property type="component" value="Unassembled WGS sequence"/>
</dbReference>
<reference evidence="2 3" key="1">
    <citation type="submission" date="2015-12" db="EMBL/GenBank/DDBJ databases">
        <title>Haloprofundus marisrubri gen. nov., sp. nov., an extremely halophilic archaeon isolated from the Discovery deep brine-seawater interface in the Red Sea.</title>
        <authorList>
            <person name="Zhang G."/>
            <person name="Stingl U."/>
            <person name="Rashid M."/>
        </authorList>
    </citation>
    <scope>NUCLEOTIDE SEQUENCE [LARGE SCALE GENOMIC DNA]</scope>
    <source>
        <strain evidence="2 3">SB9</strain>
    </source>
</reference>
<accession>A0A0W1RAM9</accession>
<organism evidence="2 3">
    <name type="scientific">Haloprofundus marisrubri</name>
    <dbReference type="NCBI Taxonomy" id="1514971"/>
    <lineage>
        <taxon>Archaea</taxon>
        <taxon>Methanobacteriati</taxon>
        <taxon>Methanobacteriota</taxon>
        <taxon>Stenosarchaea group</taxon>
        <taxon>Halobacteria</taxon>
        <taxon>Halobacteriales</taxon>
        <taxon>Haloferacaceae</taxon>
        <taxon>Haloprofundus</taxon>
    </lineage>
</organism>